<dbReference type="InterPro" id="IPR038765">
    <property type="entry name" value="Papain-like_cys_pep_sf"/>
</dbReference>
<protein>
    <submittedName>
        <fullName evidence="3">Transglutaminase domain-containing protein</fullName>
    </submittedName>
</protein>
<feature type="domain" description="Transglutaminase-like" evidence="2">
    <location>
        <begin position="297"/>
        <end position="359"/>
    </location>
</feature>
<name>A0A9D8PNJ3_9DELT</name>
<dbReference type="EMBL" id="JAFGIX010000046">
    <property type="protein sequence ID" value="MBN1573304.1"/>
    <property type="molecule type" value="Genomic_DNA"/>
</dbReference>
<dbReference type="Proteomes" id="UP000809273">
    <property type="component" value="Unassembled WGS sequence"/>
</dbReference>
<evidence type="ECO:0000313" key="4">
    <source>
        <dbReference type="Proteomes" id="UP000809273"/>
    </source>
</evidence>
<gene>
    <name evidence="3" type="ORF">JW984_08935</name>
</gene>
<comment type="caution">
    <text evidence="3">The sequence shown here is derived from an EMBL/GenBank/DDBJ whole genome shotgun (WGS) entry which is preliminary data.</text>
</comment>
<dbReference type="PANTHER" id="PTHR33490:SF3">
    <property type="entry name" value="CONSERVED INTEGRAL MEMBRANE PROTEIN"/>
    <property type="match status" value="1"/>
</dbReference>
<feature type="chain" id="PRO_5039529062" evidence="1">
    <location>
        <begin position="26"/>
        <end position="415"/>
    </location>
</feature>
<accession>A0A9D8PNJ3</accession>
<sequence>MRKRNFLLLIILACCLSLIYTNSFAAERAWEELNDSEVSIGREGNVVTVSGRLEGKGDSDTVYLLSDSKIFSIDFEYPPPGTDFWAELFWGNGSTTNIKYQLNSIKYITPGYLGGMYLKIYSKRGSGGWSFRYAEKDKRLIDFTWTITIGNKSKNVTATKVEVKVPIFKTFEKYQEVLESSTNIAYRDIGTDNLGNNYYVFEILNLRPNSSVEIAMNYKIMLKADYPDPMVCEGGKISGFLNPEPLIESNHPYIINLAREIVKDDITDCEKAESIYRYALQNISYEFQTPMVGALKALKSGKGDCNEFTDAIIALSRASGIPARKGNGFAYFEENHLESHAFPEVYLPGLGWSVADPTLCCFVKRPPIYLYNYVGENPSLFKHPDWEEYTYNWWFDGDIEPNIWDEYKVEGRELE</sequence>
<organism evidence="3 4">
    <name type="scientific">Candidatus Zymogenus saltonus</name>
    <dbReference type="NCBI Taxonomy" id="2844893"/>
    <lineage>
        <taxon>Bacteria</taxon>
        <taxon>Deltaproteobacteria</taxon>
        <taxon>Candidatus Zymogenia</taxon>
        <taxon>Candidatus Zymogeniales</taxon>
        <taxon>Candidatus Zymogenaceae</taxon>
        <taxon>Candidatus Zymogenus</taxon>
    </lineage>
</organism>
<reference evidence="3" key="2">
    <citation type="submission" date="2021-01" db="EMBL/GenBank/DDBJ databases">
        <authorList>
            <person name="Hahn C.R."/>
            <person name="Youssef N.H."/>
            <person name="Elshahed M."/>
        </authorList>
    </citation>
    <scope>NUCLEOTIDE SEQUENCE</scope>
    <source>
        <strain evidence="3">Zod_Metabat.24</strain>
    </source>
</reference>
<dbReference type="SUPFAM" id="SSF54001">
    <property type="entry name" value="Cysteine proteinases"/>
    <property type="match status" value="1"/>
</dbReference>
<dbReference type="AlphaFoldDB" id="A0A9D8PNJ3"/>
<evidence type="ECO:0000313" key="3">
    <source>
        <dbReference type="EMBL" id="MBN1573304.1"/>
    </source>
</evidence>
<proteinExistence type="predicted"/>
<dbReference type="Gene3D" id="3.10.620.30">
    <property type="match status" value="1"/>
</dbReference>
<reference evidence="3" key="1">
    <citation type="journal article" date="2021" name="Environ. Microbiol.">
        <title>Genomic characterization of three novel Desulfobacterota classes expand the metabolic and phylogenetic diversity of the phylum.</title>
        <authorList>
            <person name="Murphy C.L."/>
            <person name="Biggerstaff J."/>
            <person name="Eichhorn A."/>
            <person name="Ewing E."/>
            <person name="Shahan R."/>
            <person name="Soriano D."/>
            <person name="Stewart S."/>
            <person name="VanMol K."/>
            <person name="Walker R."/>
            <person name="Walters P."/>
            <person name="Elshahed M.S."/>
            <person name="Youssef N.H."/>
        </authorList>
    </citation>
    <scope>NUCLEOTIDE SEQUENCE</scope>
    <source>
        <strain evidence="3">Zod_Metabat.24</strain>
    </source>
</reference>
<evidence type="ECO:0000256" key="1">
    <source>
        <dbReference type="SAM" id="SignalP"/>
    </source>
</evidence>
<evidence type="ECO:0000259" key="2">
    <source>
        <dbReference type="SMART" id="SM00460"/>
    </source>
</evidence>
<dbReference type="Pfam" id="PF01841">
    <property type="entry name" value="Transglut_core"/>
    <property type="match status" value="1"/>
</dbReference>
<dbReference type="SMART" id="SM00460">
    <property type="entry name" value="TGc"/>
    <property type="match status" value="1"/>
</dbReference>
<keyword evidence="1" id="KW-0732">Signal</keyword>
<feature type="signal peptide" evidence="1">
    <location>
        <begin position="1"/>
        <end position="25"/>
    </location>
</feature>
<dbReference type="PANTHER" id="PTHR33490">
    <property type="entry name" value="BLR5614 PROTEIN-RELATED"/>
    <property type="match status" value="1"/>
</dbReference>
<dbReference type="InterPro" id="IPR002931">
    <property type="entry name" value="Transglutaminase-like"/>
</dbReference>